<dbReference type="eggNOG" id="ENOG502S2T8">
    <property type="taxonomic scope" value="Eukaryota"/>
</dbReference>
<dbReference type="PANTHER" id="PTHR31909">
    <property type="entry name" value="CHROMOSOME 20 ORF85 FAMILY MEMBER"/>
    <property type="match status" value="1"/>
</dbReference>
<dbReference type="VEuPathDB" id="HostDB:ENSCPOG00000034329"/>
<dbReference type="KEGG" id="cpoc:100714077"/>
<dbReference type="OrthoDB" id="9972212at2759"/>
<dbReference type="GeneTree" id="ENSGT00940000154459"/>
<reference evidence="3" key="1">
    <citation type="journal article" date="2011" name="Nature">
        <title>A high-resolution map of human evolutionary constraint using 29 mammals.</title>
        <authorList>
            <person name="Lindblad-Toh K."/>
            <person name="Garber M."/>
            <person name="Zuk O."/>
            <person name="Lin M.F."/>
            <person name="Parker B.J."/>
            <person name="Washietl S."/>
            <person name="Kheradpour P."/>
            <person name="Ernst J."/>
            <person name="Jordan G."/>
            <person name="Mauceli E."/>
            <person name="Ward L.D."/>
            <person name="Lowe C.B."/>
            <person name="Holloway A.K."/>
            <person name="Clamp M."/>
            <person name="Gnerre S."/>
            <person name="Alfoldi J."/>
            <person name="Beal K."/>
            <person name="Chang J."/>
            <person name="Clawson H."/>
            <person name="Cuff J."/>
            <person name="Di Palma F."/>
            <person name="Fitzgerald S."/>
            <person name="Flicek P."/>
            <person name="Guttman M."/>
            <person name="Hubisz M.J."/>
            <person name="Jaffe D.B."/>
            <person name="Jungreis I."/>
            <person name="Kent W.J."/>
            <person name="Kostka D."/>
            <person name="Lara M."/>
            <person name="Martins A.L."/>
            <person name="Massingham T."/>
            <person name="Moltke I."/>
            <person name="Raney B.J."/>
            <person name="Rasmussen M.D."/>
            <person name="Robinson J."/>
            <person name="Stark A."/>
            <person name="Vilella A.J."/>
            <person name="Wen J."/>
            <person name="Xie X."/>
            <person name="Zody M.C."/>
            <person name="Baldwin J."/>
            <person name="Bloom T."/>
            <person name="Chin C.W."/>
            <person name="Heiman D."/>
            <person name="Nicol R."/>
            <person name="Nusbaum C."/>
            <person name="Young S."/>
            <person name="Wilkinson J."/>
            <person name="Worley K.C."/>
            <person name="Kovar C.L."/>
            <person name="Muzny D.M."/>
            <person name="Gibbs R.A."/>
            <person name="Cree A."/>
            <person name="Dihn H.H."/>
            <person name="Fowler G."/>
            <person name="Jhangiani S."/>
            <person name="Joshi V."/>
            <person name="Lee S."/>
            <person name="Lewis L.R."/>
            <person name="Nazareth L.V."/>
            <person name="Okwuonu G."/>
            <person name="Santibanez J."/>
            <person name="Warren W.C."/>
            <person name="Mardis E.R."/>
            <person name="Weinstock G.M."/>
            <person name="Wilson R.K."/>
            <person name="Delehaunty K."/>
            <person name="Dooling D."/>
            <person name="Fronik C."/>
            <person name="Fulton L."/>
            <person name="Fulton B."/>
            <person name="Graves T."/>
            <person name="Minx P."/>
            <person name="Sodergren E."/>
            <person name="Birney E."/>
            <person name="Margulies E.H."/>
            <person name="Herrero J."/>
            <person name="Green E.D."/>
            <person name="Haussler D."/>
            <person name="Siepel A."/>
            <person name="Goldman N."/>
            <person name="Pollard K.S."/>
            <person name="Pedersen J.S."/>
            <person name="Lander E.S."/>
            <person name="Kellis M."/>
        </authorList>
    </citation>
    <scope>NUCLEOTIDE SEQUENCE [LARGE SCALE GENOMIC DNA]</scope>
    <source>
        <strain evidence="3">2N</strain>
    </source>
</reference>
<accession>A0A286XAA9</accession>
<protein>
    <submittedName>
        <fullName evidence="2">Ciliary microtubule inner protein 5</fullName>
    </submittedName>
</protein>
<dbReference type="Bgee" id="ENSCPOG00000034329">
    <property type="expression patterns" value="Expressed in frontal cortex and 9 other cell types or tissues"/>
</dbReference>
<evidence type="ECO:0000313" key="2">
    <source>
        <dbReference type="Ensembl" id="ENSCPOP00000022362.1"/>
    </source>
</evidence>
<evidence type="ECO:0000256" key="1">
    <source>
        <dbReference type="SAM" id="MobiDB-lite"/>
    </source>
</evidence>
<proteinExistence type="predicted"/>
<dbReference type="GO" id="GO:0005929">
    <property type="term" value="C:cilium"/>
    <property type="evidence" value="ECO:0007669"/>
    <property type="project" value="Ensembl"/>
</dbReference>
<reference evidence="2" key="2">
    <citation type="submission" date="2025-08" db="UniProtKB">
        <authorList>
            <consortium name="Ensembl"/>
        </authorList>
    </citation>
    <scope>IDENTIFICATION</scope>
    <source>
        <strain evidence="2">2N</strain>
    </source>
</reference>
<sequence>MGGRPASGLPRTTSAGSRLRPAKPPASVSPVARGSPRAALGAQEDELWREMVEAEGRGRRRWAENWAFLKDYDPMGNKKEPEQLPEQVPRFSDTVPNCSSQVVGSRLATPLGRALVLMDFAFTEGAHRKKPGAGLQPT</sequence>
<dbReference type="OMA" id="DFFFMEG"/>
<dbReference type="GeneID" id="100714077"/>
<dbReference type="EMBL" id="AAKN02053149">
    <property type="status" value="NOT_ANNOTATED_CDS"/>
    <property type="molecule type" value="Genomic_DNA"/>
</dbReference>
<feature type="region of interest" description="Disordered" evidence="1">
    <location>
        <begin position="1"/>
        <end position="42"/>
    </location>
</feature>
<dbReference type="InParanoid" id="A0A286XAA9"/>
<dbReference type="AlphaFoldDB" id="A0A286XAA9"/>
<dbReference type="Pfam" id="PF14945">
    <property type="entry name" value="LLC1"/>
    <property type="match status" value="1"/>
</dbReference>
<keyword evidence="3" id="KW-1185">Reference proteome</keyword>
<organism evidence="2 3">
    <name type="scientific">Cavia porcellus</name>
    <name type="common">Guinea pig</name>
    <dbReference type="NCBI Taxonomy" id="10141"/>
    <lineage>
        <taxon>Eukaryota</taxon>
        <taxon>Metazoa</taxon>
        <taxon>Chordata</taxon>
        <taxon>Craniata</taxon>
        <taxon>Vertebrata</taxon>
        <taxon>Euteleostomi</taxon>
        <taxon>Mammalia</taxon>
        <taxon>Eutheria</taxon>
        <taxon>Euarchontoglires</taxon>
        <taxon>Glires</taxon>
        <taxon>Rodentia</taxon>
        <taxon>Hystricomorpha</taxon>
        <taxon>Caviidae</taxon>
        <taxon>Cavia</taxon>
    </lineage>
</organism>
<dbReference type="InterPro" id="IPR020339">
    <property type="entry name" value="C20orf85-like"/>
</dbReference>
<dbReference type="Proteomes" id="UP000005447">
    <property type="component" value="Unassembled WGS sequence"/>
</dbReference>
<evidence type="ECO:0000313" key="3">
    <source>
        <dbReference type="Proteomes" id="UP000005447"/>
    </source>
</evidence>
<dbReference type="PANTHER" id="PTHR31909:SF2">
    <property type="entry name" value="RIKEN CDNA 2410004P03 GENE"/>
    <property type="match status" value="1"/>
</dbReference>
<dbReference type="Ensembl" id="ENSCPOT00000041685.1">
    <property type="protein sequence ID" value="ENSCPOP00000022362.1"/>
    <property type="gene ID" value="ENSCPOG00000034329.1"/>
</dbReference>
<reference evidence="2" key="3">
    <citation type="submission" date="2025-09" db="UniProtKB">
        <authorList>
            <consortium name="Ensembl"/>
        </authorList>
    </citation>
    <scope>IDENTIFICATION</scope>
    <source>
        <strain evidence="2">2N</strain>
    </source>
</reference>
<gene>
    <name evidence="2" type="primary">CIMIP5</name>
</gene>
<name>A0A286XAA9_CAVPO</name>